<dbReference type="Proteomes" id="UP000265520">
    <property type="component" value="Unassembled WGS sequence"/>
</dbReference>
<organism evidence="1 2">
    <name type="scientific">Trifolium medium</name>
    <dbReference type="NCBI Taxonomy" id="97028"/>
    <lineage>
        <taxon>Eukaryota</taxon>
        <taxon>Viridiplantae</taxon>
        <taxon>Streptophyta</taxon>
        <taxon>Embryophyta</taxon>
        <taxon>Tracheophyta</taxon>
        <taxon>Spermatophyta</taxon>
        <taxon>Magnoliopsida</taxon>
        <taxon>eudicotyledons</taxon>
        <taxon>Gunneridae</taxon>
        <taxon>Pentapetalae</taxon>
        <taxon>rosids</taxon>
        <taxon>fabids</taxon>
        <taxon>Fabales</taxon>
        <taxon>Fabaceae</taxon>
        <taxon>Papilionoideae</taxon>
        <taxon>50 kb inversion clade</taxon>
        <taxon>NPAAA clade</taxon>
        <taxon>Hologalegina</taxon>
        <taxon>IRL clade</taxon>
        <taxon>Trifolieae</taxon>
        <taxon>Trifolium</taxon>
    </lineage>
</organism>
<proteinExistence type="predicted"/>
<evidence type="ECO:0000313" key="1">
    <source>
        <dbReference type="EMBL" id="MCI18484.1"/>
    </source>
</evidence>
<dbReference type="AlphaFoldDB" id="A0A392Q302"/>
<feature type="non-terminal residue" evidence="1">
    <location>
        <position position="1"/>
    </location>
</feature>
<dbReference type="EMBL" id="LXQA010110335">
    <property type="protein sequence ID" value="MCI18484.1"/>
    <property type="molecule type" value="Genomic_DNA"/>
</dbReference>
<name>A0A392Q302_9FABA</name>
<sequence length="42" mass="4406">RGKNKEVIGAAEKVSVAETVVGDEWVFGVESDWVVGGDETVG</sequence>
<comment type="caution">
    <text evidence="1">The sequence shown here is derived from an EMBL/GenBank/DDBJ whole genome shotgun (WGS) entry which is preliminary data.</text>
</comment>
<protein>
    <submittedName>
        <fullName evidence="1">Uncharacterized protein</fullName>
    </submittedName>
</protein>
<accession>A0A392Q302</accession>
<keyword evidence="2" id="KW-1185">Reference proteome</keyword>
<reference evidence="1 2" key="1">
    <citation type="journal article" date="2018" name="Front. Plant Sci.">
        <title>Red Clover (Trifolium pratense) and Zigzag Clover (T. medium) - A Picture of Genomic Similarities and Differences.</title>
        <authorList>
            <person name="Dluhosova J."/>
            <person name="Istvanek J."/>
            <person name="Nedelnik J."/>
            <person name="Repkova J."/>
        </authorList>
    </citation>
    <scope>NUCLEOTIDE SEQUENCE [LARGE SCALE GENOMIC DNA]</scope>
    <source>
        <strain evidence="2">cv. 10/8</strain>
        <tissue evidence="1">Leaf</tissue>
    </source>
</reference>
<evidence type="ECO:0000313" key="2">
    <source>
        <dbReference type="Proteomes" id="UP000265520"/>
    </source>
</evidence>